<reference evidence="2 3" key="1">
    <citation type="submission" date="2023-11" db="EMBL/GenBank/DDBJ databases">
        <title>Actinomadura monticuli sp. nov., isolated from volcanic ash.</title>
        <authorList>
            <person name="Lee S.D."/>
            <person name="Yang H."/>
            <person name="Kim I.S."/>
        </authorList>
    </citation>
    <scope>NUCLEOTIDE SEQUENCE [LARGE SCALE GENOMIC DNA]</scope>
    <source>
        <strain evidence="2 3">DLS-62</strain>
    </source>
</reference>
<keyword evidence="3" id="KW-1185">Reference proteome</keyword>
<feature type="domain" description="VOC" evidence="1">
    <location>
        <begin position="148"/>
        <end position="263"/>
    </location>
</feature>
<dbReference type="SUPFAM" id="SSF54593">
    <property type="entry name" value="Glyoxalase/Bleomycin resistance protein/Dihydroxybiphenyl dioxygenase"/>
    <property type="match status" value="2"/>
</dbReference>
<dbReference type="PANTHER" id="PTHR33993:SF14">
    <property type="entry name" value="GB|AAF24581.1"/>
    <property type="match status" value="1"/>
</dbReference>
<dbReference type="InterPro" id="IPR004360">
    <property type="entry name" value="Glyas_Fos-R_dOase_dom"/>
</dbReference>
<dbReference type="EMBL" id="JAXCEI010000007">
    <property type="protein sequence ID" value="MFA1540846.1"/>
    <property type="molecule type" value="Genomic_DNA"/>
</dbReference>
<dbReference type="InterPro" id="IPR029068">
    <property type="entry name" value="Glyas_Bleomycin-R_OHBP_Dase"/>
</dbReference>
<sequence>MDASDSGRGTTGHVLGTPFWVEIASPDVDASRRFYGELFGWYAYTLTIGEYGDYVVFTLRDINGPGVGSMQRLADDTQAPSWSCYFYTADLEATLDDVRSAGGDTLMDPVNVAQMGNAALCSDTQGAEFALWEPLEPDLVPVAGEPGTMCWAELAARDIQAARRFYGAVFGWKAVDRDYYGAVYTDWEVDGWPAAGMVAMDERWPPDYPAHWIPYFQVADCDASAALAVELGARIRVPPSDVQNGRFSILTDPTGVRFAVLEPNPEARARFDPRR</sequence>
<name>A0ABV4QCQ4_9ACTN</name>
<dbReference type="PANTHER" id="PTHR33993">
    <property type="entry name" value="GLYOXALASE-RELATED"/>
    <property type="match status" value="1"/>
</dbReference>
<feature type="domain" description="VOC" evidence="1">
    <location>
        <begin position="17"/>
        <end position="134"/>
    </location>
</feature>
<protein>
    <submittedName>
        <fullName evidence="2">VOC family protein</fullName>
    </submittedName>
</protein>
<comment type="caution">
    <text evidence="2">The sequence shown here is derived from an EMBL/GenBank/DDBJ whole genome shotgun (WGS) entry which is preliminary data.</text>
</comment>
<dbReference type="InterPro" id="IPR052164">
    <property type="entry name" value="Anthracycline_SecMetBiosynth"/>
</dbReference>
<proteinExistence type="predicted"/>
<gene>
    <name evidence="2" type="ORF">SM611_18115</name>
</gene>
<dbReference type="Pfam" id="PF00903">
    <property type="entry name" value="Glyoxalase"/>
    <property type="match status" value="2"/>
</dbReference>
<dbReference type="PROSITE" id="PS51819">
    <property type="entry name" value="VOC"/>
    <property type="match status" value="2"/>
</dbReference>
<evidence type="ECO:0000259" key="1">
    <source>
        <dbReference type="PROSITE" id="PS51819"/>
    </source>
</evidence>
<dbReference type="RefSeq" id="WP_371950795.1">
    <property type="nucleotide sequence ID" value="NZ_JAXCEI010000007.1"/>
</dbReference>
<dbReference type="InterPro" id="IPR037523">
    <property type="entry name" value="VOC_core"/>
</dbReference>
<accession>A0ABV4QCQ4</accession>
<evidence type="ECO:0000313" key="2">
    <source>
        <dbReference type="EMBL" id="MFA1540846.1"/>
    </source>
</evidence>
<organism evidence="2 3">
    <name type="scientific">Actinomadura monticuli</name>
    <dbReference type="NCBI Taxonomy" id="3097367"/>
    <lineage>
        <taxon>Bacteria</taxon>
        <taxon>Bacillati</taxon>
        <taxon>Actinomycetota</taxon>
        <taxon>Actinomycetes</taxon>
        <taxon>Streptosporangiales</taxon>
        <taxon>Thermomonosporaceae</taxon>
        <taxon>Actinomadura</taxon>
    </lineage>
</organism>
<dbReference type="Proteomes" id="UP001569963">
    <property type="component" value="Unassembled WGS sequence"/>
</dbReference>
<evidence type="ECO:0000313" key="3">
    <source>
        <dbReference type="Proteomes" id="UP001569963"/>
    </source>
</evidence>
<dbReference type="CDD" id="cd07247">
    <property type="entry name" value="SgaA_N_like"/>
    <property type="match status" value="2"/>
</dbReference>
<dbReference type="Gene3D" id="3.10.180.10">
    <property type="entry name" value="2,3-Dihydroxybiphenyl 1,2-Dioxygenase, domain 1"/>
    <property type="match status" value="2"/>
</dbReference>